<dbReference type="AlphaFoldDB" id="A0A8T0BL24"/>
<keyword evidence="3" id="KW-1185">Reference proteome</keyword>
<evidence type="ECO:0000313" key="3">
    <source>
        <dbReference type="Proteomes" id="UP000606274"/>
    </source>
</evidence>
<comment type="caution">
    <text evidence="2">The sequence shown here is derived from an EMBL/GenBank/DDBJ whole genome shotgun (WGS) entry which is preliminary data.</text>
</comment>
<feature type="compositionally biased region" description="Polar residues" evidence="1">
    <location>
        <begin position="253"/>
        <end position="270"/>
    </location>
</feature>
<accession>A0A8T0BL24</accession>
<evidence type="ECO:0000256" key="1">
    <source>
        <dbReference type="SAM" id="MobiDB-lite"/>
    </source>
</evidence>
<reference evidence="2" key="1">
    <citation type="submission" date="2020-08" db="EMBL/GenBank/DDBJ databases">
        <title>Chromosome-level assembly of Southern catfish (Silurus meridionalis) provides insights into visual adaptation to the nocturnal and benthic lifestyles.</title>
        <authorList>
            <person name="Zhang Y."/>
            <person name="Wang D."/>
            <person name="Peng Z."/>
        </authorList>
    </citation>
    <scope>NUCLEOTIDE SEQUENCE</scope>
    <source>
        <strain evidence="2">SWU-2019-XX</strain>
        <tissue evidence="2">Muscle</tissue>
    </source>
</reference>
<gene>
    <name evidence="2" type="ORF">HF521_020157</name>
</gene>
<dbReference type="Proteomes" id="UP000606274">
    <property type="component" value="Unassembled WGS sequence"/>
</dbReference>
<sequence>MCLFTTVVSGVASGSRLASCGGGFLTGFQCSVHSEVWCAVVHKISRNPARHQSRIRADQELKTLSQDTNHFRLVRFCLRNEHLYAAVDQADTSETDEAAAGSSDTYAQVMKKKKAKKNNGADAELGMNDVTYAEIQLKPMKKEKKAQGDSEFMDQDLVQQLKIKTEPLPGMLGNFFTLYYRQGSRNGKPDGLSRVFPVEKGDPISKPILPTSVTMPALDLDLEARDKPATVDKPGTTVYQLNVQSVEESVTSQLRVTESPSDSQFCGDTLSSGEEGESSAPAHVRDGPEQTAQVDVEVGMVLPTSGDADHPATGGANFPALAASGAVFPDASGSESDRAAAAMSNNNIPVGKLPEVLSTETKPVCGEEVINTGCTGCTV</sequence>
<feature type="region of interest" description="Disordered" evidence="1">
    <location>
        <begin position="253"/>
        <end position="289"/>
    </location>
</feature>
<proteinExistence type="predicted"/>
<name>A0A8T0BL24_SILME</name>
<organism evidence="2 3">
    <name type="scientific">Silurus meridionalis</name>
    <name type="common">Southern catfish</name>
    <name type="synonym">Silurus soldatovi meridionalis</name>
    <dbReference type="NCBI Taxonomy" id="175797"/>
    <lineage>
        <taxon>Eukaryota</taxon>
        <taxon>Metazoa</taxon>
        <taxon>Chordata</taxon>
        <taxon>Craniata</taxon>
        <taxon>Vertebrata</taxon>
        <taxon>Euteleostomi</taxon>
        <taxon>Actinopterygii</taxon>
        <taxon>Neopterygii</taxon>
        <taxon>Teleostei</taxon>
        <taxon>Ostariophysi</taxon>
        <taxon>Siluriformes</taxon>
        <taxon>Siluridae</taxon>
        <taxon>Silurus</taxon>
    </lineage>
</organism>
<dbReference type="EMBL" id="JABFDY010000006">
    <property type="protein sequence ID" value="KAF7706903.1"/>
    <property type="molecule type" value="Genomic_DNA"/>
</dbReference>
<evidence type="ECO:0000313" key="2">
    <source>
        <dbReference type="EMBL" id="KAF7706903.1"/>
    </source>
</evidence>
<protein>
    <submittedName>
        <fullName evidence="2">Uncharacterized protein</fullName>
    </submittedName>
</protein>